<dbReference type="AlphaFoldDB" id="A0AAD6WYE3"/>
<organism evidence="1 2">
    <name type="scientific">Mycena alexandri</name>
    <dbReference type="NCBI Taxonomy" id="1745969"/>
    <lineage>
        <taxon>Eukaryota</taxon>
        <taxon>Fungi</taxon>
        <taxon>Dikarya</taxon>
        <taxon>Basidiomycota</taxon>
        <taxon>Agaricomycotina</taxon>
        <taxon>Agaricomycetes</taxon>
        <taxon>Agaricomycetidae</taxon>
        <taxon>Agaricales</taxon>
        <taxon>Marasmiineae</taxon>
        <taxon>Mycenaceae</taxon>
        <taxon>Mycena</taxon>
    </lineage>
</organism>
<name>A0AAD6WYE3_9AGAR</name>
<dbReference type="Proteomes" id="UP001218188">
    <property type="component" value="Unassembled WGS sequence"/>
</dbReference>
<comment type="caution">
    <text evidence="1">The sequence shown here is derived from an EMBL/GenBank/DDBJ whole genome shotgun (WGS) entry which is preliminary data.</text>
</comment>
<evidence type="ECO:0000313" key="2">
    <source>
        <dbReference type="Proteomes" id="UP001218188"/>
    </source>
</evidence>
<proteinExistence type="predicted"/>
<gene>
    <name evidence="1" type="ORF">C8F04DRAFT_918179</name>
</gene>
<reference evidence="1" key="1">
    <citation type="submission" date="2023-03" db="EMBL/GenBank/DDBJ databases">
        <title>Massive genome expansion in bonnet fungi (Mycena s.s.) driven by repeated elements and novel gene families across ecological guilds.</title>
        <authorList>
            <consortium name="Lawrence Berkeley National Laboratory"/>
            <person name="Harder C.B."/>
            <person name="Miyauchi S."/>
            <person name="Viragh M."/>
            <person name="Kuo A."/>
            <person name="Thoen E."/>
            <person name="Andreopoulos B."/>
            <person name="Lu D."/>
            <person name="Skrede I."/>
            <person name="Drula E."/>
            <person name="Henrissat B."/>
            <person name="Morin E."/>
            <person name="Kohler A."/>
            <person name="Barry K."/>
            <person name="LaButti K."/>
            <person name="Morin E."/>
            <person name="Salamov A."/>
            <person name="Lipzen A."/>
            <person name="Mereny Z."/>
            <person name="Hegedus B."/>
            <person name="Baldrian P."/>
            <person name="Stursova M."/>
            <person name="Weitz H."/>
            <person name="Taylor A."/>
            <person name="Grigoriev I.V."/>
            <person name="Nagy L.G."/>
            <person name="Martin F."/>
            <person name="Kauserud H."/>
        </authorList>
    </citation>
    <scope>NUCLEOTIDE SEQUENCE</scope>
    <source>
        <strain evidence="1">CBHHK200</strain>
    </source>
</reference>
<keyword evidence="2" id="KW-1185">Reference proteome</keyword>
<protein>
    <submittedName>
        <fullName evidence="1">Uncharacterized protein</fullName>
    </submittedName>
</protein>
<sequence>IFQQKDVTIEHGQPLLFNDAYSDRYRKSAASHLGIKIVLHKIIEGLPTEVRPGTQAGLKLSAGLIVPMISNIFFAKLTCTLGRNNGRQQGAIHPDTAFMNSLDADALIPTGFVKVRPLTLQLFEYLNIFDAGDIERAKTINQACPRPS</sequence>
<feature type="non-terminal residue" evidence="1">
    <location>
        <position position="148"/>
    </location>
</feature>
<dbReference type="EMBL" id="JARJCM010000117">
    <property type="protein sequence ID" value="KAJ7027981.1"/>
    <property type="molecule type" value="Genomic_DNA"/>
</dbReference>
<feature type="non-terminal residue" evidence="1">
    <location>
        <position position="1"/>
    </location>
</feature>
<evidence type="ECO:0000313" key="1">
    <source>
        <dbReference type="EMBL" id="KAJ7027981.1"/>
    </source>
</evidence>
<accession>A0AAD6WYE3</accession>